<organism evidence="1 2">
    <name type="scientific">Arboricoccus pini</name>
    <dbReference type="NCBI Taxonomy" id="1963835"/>
    <lineage>
        <taxon>Bacteria</taxon>
        <taxon>Pseudomonadati</taxon>
        <taxon>Pseudomonadota</taxon>
        <taxon>Alphaproteobacteria</taxon>
        <taxon>Geminicoccales</taxon>
        <taxon>Geminicoccaceae</taxon>
        <taxon>Arboricoccus</taxon>
    </lineage>
</organism>
<evidence type="ECO:0000313" key="2">
    <source>
        <dbReference type="Proteomes" id="UP000197065"/>
    </source>
</evidence>
<dbReference type="EMBL" id="FYEH01000001">
    <property type="protein sequence ID" value="SNB52179.1"/>
    <property type="molecule type" value="Genomic_DNA"/>
</dbReference>
<evidence type="ECO:0000313" key="1">
    <source>
        <dbReference type="EMBL" id="SNB52179.1"/>
    </source>
</evidence>
<dbReference type="Proteomes" id="UP000197065">
    <property type="component" value="Unassembled WGS sequence"/>
</dbReference>
<dbReference type="RefSeq" id="WP_088559532.1">
    <property type="nucleotide sequence ID" value="NZ_FYEH01000001.1"/>
</dbReference>
<reference evidence="1 2" key="1">
    <citation type="submission" date="2017-06" db="EMBL/GenBank/DDBJ databases">
        <authorList>
            <person name="Kim H.J."/>
            <person name="Triplett B.A."/>
        </authorList>
    </citation>
    <scope>NUCLEOTIDE SEQUENCE [LARGE SCALE GENOMIC DNA]</scope>
    <source>
        <strain evidence="1 2">B29T1</strain>
    </source>
</reference>
<gene>
    <name evidence="1" type="ORF">SAMN07250955_101200</name>
</gene>
<proteinExistence type="predicted"/>
<dbReference type="AlphaFoldDB" id="A0A212PYW2"/>
<accession>A0A212PYW2</accession>
<keyword evidence="2" id="KW-1185">Reference proteome</keyword>
<protein>
    <submittedName>
        <fullName evidence="1">Uncharacterized protein</fullName>
    </submittedName>
</protein>
<sequence length="77" mass="8577">MPVTYFVCANNNRSSGRPGPRRRVAEPAGGYQDILGPFLVPETEDETATYCQMLRLASDPRRLAEDLRCFQAKLCVG</sequence>
<name>A0A212PYW2_9PROT</name>